<dbReference type="CDD" id="cd00564">
    <property type="entry name" value="TMP_TenI"/>
    <property type="match status" value="1"/>
</dbReference>
<protein>
    <submittedName>
        <fullName evidence="3">Thiamine monophosphate synthase</fullName>
    </submittedName>
</protein>
<dbReference type="AlphaFoldDB" id="A0A2Z3I4U7"/>
<dbReference type="GO" id="GO:0009228">
    <property type="term" value="P:thiamine biosynthetic process"/>
    <property type="evidence" value="ECO:0007669"/>
    <property type="project" value="UniProtKB-KW"/>
</dbReference>
<dbReference type="KEGG" id="phb:HYN04_12800"/>
<dbReference type="SUPFAM" id="SSF51391">
    <property type="entry name" value="Thiamin phosphate synthase"/>
    <property type="match status" value="1"/>
</dbReference>
<dbReference type="EMBL" id="CP029479">
    <property type="protein sequence ID" value="AWM78554.1"/>
    <property type="molecule type" value="Genomic_DNA"/>
</dbReference>
<dbReference type="Proteomes" id="UP000247763">
    <property type="component" value="Chromosome"/>
</dbReference>
<proteinExistence type="predicted"/>
<evidence type="ECO:0000256" key="1">
    <source>
        <dbReference type="SAM" id="MobiDB-lite"/>
    </source>
</evidence>
<dbReference type="Gene3D" id="3.20.20.70">
    <property type="entry name" value="Aldolase class I"/>
    <property type="match status" value="1"/>
</dbReference>
<feature type="region of interest" description="Disordered" evidence="1">
    <location>
        <begin position="203"/>
        <end position="231"/>
    </location>
</feature>
<dbReference type="Pfam" id="PF02581">
    <property type="entry name" value="TMP-TENI"/>
    <property type="match status" value="1"/>
</dbReference>
<dbReference type="InterPro" id="IPR013785">
    <property type="entry name" value="Aldolase_TIM"/>
</dbReference>
<feature type="domain" description="Thiamine phosphate synthase/TenI" evidence="2">
    <location>
        <begin position="71"/>
        <end position="203"/>
    </location>
</feature>
<sequence>MASSGGEADISGFWTVRRTAAFLGRQRPRGKRAPPPLLVFTDPDRTPDPIALALRLPRGTGLVYRAFGAPGRLRTARALAAIARRRGLVFLVGAEAGLAARSGAAGLHLPERLAGMAPRLRRPGWIVTAAAHSTRAARRPGVDAFVLSAVFPSASASAGVPMGALRFAQHVRRASSPVYALGGVNDRTAARLRLTGAAGLAGVGLGSTEQGPMEKGSTDRDAAKTRGGVRT</sequence>
<evidence type="ECO:0000313" key="3">
    <source>
        <dbReference type="EMBL" id="AWM78554.1"/>
    </source>
</evidence>
<name>A0A2Z3I4U7_9CAUL</name>
<accession>A0A2Z3I4U7</accession>
<dbReference type="InterPro" id="IPR036206">
    <property type="entry name" value="ThiamineP_synth_sf"/>
</dbReference>
<organism evidence="3 4">
    <name type="scientific">Phenylobacterium parvum</name>
    <dbReference type="NCBI Taxonomy" id="2201350"/>
    <lineage>
        <taxon>Bacteria</taxon>
        <taxon>Pseudomonadati</taxon>
        <taxon>Pseudomonadota</taxon>
        <taxon>Alphaproteobacteria</taxon>
        <taxon>Caulobacterales</taxon>
        <taxon>Caulobacteraceae</taxon>
        <taxon>Phenylobacterium</taxon>
    </lineage>
</organism>
<dbReference type="InterPro" id="IPR022998">
    <property type="entry name" value="ThiamineP_synth_TenI"/>
</dbReference>
<keyword evidence="4" id="KW-1185">Reference proteome</keyword>
<dbReference type="OrthoDB" id="7630333at2"/>
<evidence type="ECO:0000313" key="4">
    <source>
        <dbReference type="Proteomes" id="UP000247763"/>
    </source>
</evidence>
<reference evidence="4" key="1">
    <citation type="submission" date="2018-05" db="EMBL/GenBank/DDBJ databases">
        <title>Genome sequencing of Phenylobacterium sp. HYN0004.</title>
        <authorList>
            <person name="Yi H."/>
            <person name="Baek C."/>
        </authorList>
    </citation>
    <scope>NUCLEOTIDE SEQUENCE [LARGE SCALE GENOMIC DNA]</scope>
    <source>
        <strain evidence="4">HYN0004</strain>
    </source>
</reference>
<gene>
    <name evidence="3" type="ORF">HYN04_12800</name>
</gene>
<evidence type="ECO:0000259" key="2">
    <source>
        <dbReference type="Pfam" id="PF02581"/>
    </source>
</evidence>